<dbReference type="PANTHER" id="PTHR43227:SF11">
    <property type="entry name" value="BLL4140 PROTEIN"/>
    <property type="match status" value="1"/>
</dbReference>
<dbReference type="InterPro" id="IPR000515">
    <property type="entry name" value="MetI-like"/>
</dbReference>
<dbReference type="GO" id="GO:0055085">
    <property type="term" value="P:transmembrane transport"/>
    <property type="evidence" value="ECO:0007669"/>
    <property type="project" value="InterPro"/>
</dbReference>
<dbReference type="EMBL" id="CP065321">
    <property type="protein sequence ID" value="QQR31962.1"/>
    <property type="molecule type" value="Genomic_DNA"/>
</dbReference>
<keyword evidence="2 7" id="KW-0813">Transport</keyword>
<dbReference type="PROSITE" id="PS50928">
    <property type="entry name" value="ABC_TM1"/>
    <property type="match status" value="1"/>
</dbReference>
<comment type="subcellular location">
    <subcellularLocation>
        <location evidence="1 7">Cell membrane</location>
        <topology evidence="1 7">Multi-pass membrane protein</topology>
    </subcellularLocation>
</comment>
<keyword evidence="6 7" id="KW-0472">Membrane</keyword>
<keyword evidence="3" id="KW-1003">Cell membrane</keyword>
<dbReference type="EMBL" id="CP021422">
    <property type="protein sequence ID" value="ASB42746.1"/>
    <property type="molecule type" value="Genomic_DNA"/>
</dbReference>
<evidence type="ECO:0000256" key="2">
    <source>
        <dbReference type="ARBA" id="ARBA00022448"/>
    </source>
</evidence>
<evidence type="ECO:0000313" key="9">
    <source>
        <dbReference type="EMBL" id="ASB42746.1"/>
    </source>
</evidence>
<gene>
    <name evidence="9" type="ORF">ADH66_11460</name>
    <name evidence="10" type="ORF">I5Q82_01780</name>
</gene>
<dbReference type="GO" id="GO:0005886">
    <property type="term" value="C:plasma membrane"/>
    <property type="evidence" value="ECO:0007669"/>
    <property type="project" value="UniProtKB-SubCell"/>
</dbReference>
<comment type="caution">
    <text evidence="7">Lacks conserved residue(s) required for the propagation of feature annotation.</text>
</comment>
<evidence type="ECO:0000256" key="5">
    <source>
        <dbReference type="ARBA" id="ARBA00022989"/>
    </source>
</evidence>
<reference evidence="9" key="1">
    <citation type="journal article" date="2017" name="Genome Announc.">
        <title>High-Quality Whole-Genome Sequences of the Oligo-Mouse-Microbiota Bacterial Community.</title>
        <authorList>
            <person name="Garzetti D."/>
            <person name="Brugiroux S."/>
            <person name="Bunk B."/>
            <person name="Pukall R."/>
            <person name="McCoy K.D."/>
            <person name="Macpherson A.J."/>
            <person name="Stecher B."/>
        </authorList>
    </citation>
    <scope>NUCLEOTIDE SEQUENCE</scope>
    <source>
        <strain evidence="9">KB18</strain>
    </source>
</reference>
<dbReference type="Proteomes" id="UP000196710">
    <property type="component" value="Chromosome"/>
</dbReference>
<proteinExistence type="inferred from homology"/>
<evidence type="ECO:0000256" key="6">
    <source>
        <dbReference type="ARBA" id="ARBA00023136"/>
    </source>
</evidence>
<protein>
    <submittedName>
        <fullName evidence="9">Protein lplB</fullName>
    </submittedName>
    <submittedName>
        <fullName evidence="10">Sugar ABC transporter permease</fullName>
    </submittedName>
</protein>
<keyword evidence="11" id="KW-1185">Reference proteome</keyword>
<evidence type="ECO:0000256" key="3">
    <source>
        <dbReference type="ARBA" id="ARBA00022475"/>
    </source>
</evidence>
<evidence type="ECO:0000313" key="10">
    <source>
        <dbReference type="EMBL" id="QQR31962.1"/>
    </source>
</evidence>
<dbReference type="Gene3D" id="1.10.3720.10">
    <property type="entry name" value="MetI-like"/>
    <property type="match status" value="1"/>
</dbReference>
<dbReference type="InterPro" id="IPR035906">
    <property type="entry name" value="MetI-like_sf"/>
</dbReference>
<evidence type="ECO:0000256" key="7">
    <source>
        <dbReference type="RuleBase" id="RU363032"/>
    </source>
</evidence>
<feature type="transmembrane region" description="Helical" evidence="7">
    <location>
        <begin position="40"/>
        <end position="61"/>
    </location>
</feature>
<keyword evidence="4 7" id="KW-0812">Transmembrane</keyword>
<dbReference type="SUPFAM" id="SSF161098">
    <property type="entry name" value="MetI-like"/>
    <property type="match status" value="1"/>
</dbReference>
<evidence type="ECO:0000256" key="1">
    <source>
        <dbReference type="ARBA" id="ARBA00004651"/>
    </source>
</evidence>
<evidence type="ECO:0000313" key="12">
    <source>
        <dbReference type="Proteomes" id="UP000596035"/>
    </source>
</evidence>
<organism evidence="10 12">
    <name type="scientific">Acutalibacter muris</name>
    <dbReference type="NCBI Taxonomy" id="1796620"/>
    <lineage>
        <taxon>Bacteria</taxon>
        <taxon>Bacillati</taxon>
        <taxon>Bacillota</taxon>
        <taxon>Clostridia</taxon>
        <taxon>Eubacteriales</taxon>
        <taxon>Acutalibacteraceae</taxon>
        <taxon>Acutalibacter</taxon>
    </lineage>
</organism>
<reference evidence="10 12" key="3">
    <citation type="submission" date="2020-11" db="EMBL/GenBank/DDBJ databases">
        <title>Closed and high quality bacterial genomes of the OMM12 community.</title>
        <authorList>
            <person name="Marbouty M."/>
            <person name="Lamy-Besnier Q."/>
            <person name="Debarbieux L."/>
            <person name="Koszul R."/>
        </authorList>
    </citation>
    <scope>NUCLEOTIDE SEQUENCE [LARGE SCALE GENOMIC DNA]</scope>
    <source>
        <strain evidence="10 12">KB18</strain>
    </source>
</reference>
<dbReference type="Pfam" id="PF00528">
    <property type="entry name" value="BPD_transp_1"/>
    <property type="match status" value="1"/>
</dbReference>
<evidence type="ECO:0000256" key="4">
    <source>
        <dbReference type="ARBA" id="ARBA00022692"/>
    </source>
</evidence>
<dbReference type="AlphaFoldDB" id="A0A1Z2XWD4"/>
<dbReference type="CDD" id="cd06261">
    <property type="entry name" value="TM_PBP2"/>
    <property type="match status" value="1"/>
</dbReference>
<sequence length="270" mass="30040">MAFQEYRMGEFPGQSEWVGFKQFIALFTDKNLPLVLRNTLAISGLKLTIGFVCPIVFAVFLNEMHRDGIKKVIQTISYLPHFISWTVCATLLFDFLKADGGAVNELLMALHLIQEPIDFFGRGDLFWGLALVSDTWKELGWNSIIFISAMAGVDAEMYEAADIDGATRAQKMWHITIKAIKPTIVLLFIMNVGGILNQNFDQIMMLTKQLGNPMLKDTANVIDTYIFQVGISQNRASFGTAAGLVKSLINFVLLIMANTIADKAGENALF</sequence>
<reference evidence="11" key="2">
    <citation type="submission" date="2017-05" db="EMBL/GenBank/DDBJ databases">
        <title>Improved OligoMM genomes.</title>
        <authorList>
            <person name="Garzetti D."/>
        </authorList>
    </citation>
    <scope>NUCLEOTIDE SEQUENCE [LARGE SCALE GENOMIC DNA]</scope>
    <source>
        <strain evidence="11">KB18</strain>
    </source>
</reference>
<name>A0A1Z2XWD4_9FIRM</name>
<comment type="similarity">
    <text evidence="7">Belongs to the binding-protein-dependent transport system permease family.</text>
</comment>
<dbReference type="InterPro" id="IPR050809">
    <property type="entry name" value="UgpAE/MalFG_permease"/>
</dbReference>
<keyword evidence="5 7" id="KW-1133">Transmembrane helix</keyword>
<feature type="domain" description="ABC transmembrane type-1" evidence="8">
    <location>
        <begin position="36"/>
        <end position="257"/>
    </location>
</feature>
<dbReference type="PANTHER" id="PTHR43227">
    <property type="entry name" value="BLL4140 PROTEIN"/>
    <property type="match status" value="1"/>
</dbReference>
<evidence type="ECO:0000313" key="11">
    <source>
        <dbReference type="Proteomes" id="UP000196710"/>
    </source>
</evidence>
<dbReference type="Proteomes" id="UP000596035">
    <property type="component" value="Chromosome"/>
</dbReference>
<evidence type="ECO:0000259" key="8">
    <source>
        <dbReference type="PROSITE" id="PS50928"/>
    </source>
</evidence>
<accession>A0A1Z2XWD4</accession>
<dbReference type="KEGG" id="amur:ADH66_11460"/>